<dbReference type="Pfam" id="PF07687">
    <property type="entry name" value="M20_dimer"/>
    <property type="match status" value="1"/>
</dbReference>
<dbReference type="PANTHER" id="PTHR11014:SF63">
    <property type="entry name" value="METALLOPEPTIDASE, PUTATIVE (AFU_ORTHOLOGUE AFUA_6G09600)-RELATED"/>
    <property type="match status" value="1"/>
</dbReference>
<dbReference type="SUPFAM" id="SSF55031">
    <property type="entry name" value="Bacterial exopeptidase dimerisation domain"/>
    <property type="match status" value="1"/>
</dbReference>
<dbReference type="NCBIfam" id="TIGR01891">
    <property type="entry name" value="amidohydrolases"/>
    <property type="match status" value="1"/>
</dbReference>
<organism evidence="4 5">
    <name type="scientific">Palleronia pelagia</name>
    <dbReference type="NCBI Taxonomy" id="387096"/>
    <lineage>
        <taxon>Bacteria</taxon>
        <taxon>Pseudomonadati</taxon>
        <taxon>Pseudomonadota</taxon>
        <taxon>Alphaproteobacteria</taxon>
        <taxon>Rhodobacterales</taxon>
        <taxon>Roseobacteraceae</taxon>
        <taxon>Palleronia</taxon>
    </lineage>
</organism>
<dbReference type="InterPro" id="IPR017439">
    <property type="entry name" value="Amidohydrolase"/>
</dbReference>
<feature type="binding site" evidence="2">
    <location>
        <position position="102"/>
    </location>
    <ligand>
        <name>Mn(2+)</name>
        <dbReference type="ChEBI" id="CHEBI:29035"/>
        <label>2</label>
    </ligand>
</feature>
<dbReference type="SUPFAM" id="SSF53187">
    <property type="entry name" value="Zn-dependent exopeptidases"/>
    <property type="match status" value="1"/>
</dbReference>
<evidence type="ECO:0000256" key="2">
    <source>
        <dbReference type="PIRSR" id="PIRSR005962-1"/>
    </source>
</evidence>
<sequence length="395" mass="42220">MPVLNRIAAFADDMAKWRQHLHRNPELGFECHRTGHFVAERLREIGVDELHEGIAQTGVVAIINGRAPGPTIGLRADMDALPMPEESGADYASVIPGRAHACGHDGHTTMLLGAARYLAETRNFAGRVALLFQPAEEGGGGGRVMVEEGVMERFEIAEVYALHNAPQHEFGHFHTSPGPIMAAVDEFAITVRGNGGHAAWPQTCIDPIPAAVALAQGFDTIVSRNADPLDRLVVSVTQIHAGTAFNVIPGTATVGGTVRTFTDAMRELAERRIREIGKGIEAMFGVGVEVEYIRDYPATVNHADQAMLAADVAADVVGAARVERDTRPSMGAEDFAYMLEARPGAYLNLGMGGGPLCHNPAFDFKDELSPIGASFFARLVEMRQPLAGTAKGEAA</sequence>
<keyword evidence="2" id="KW-0464">Manganese</keyword>
<dbReference type="PANTHER" id="PTHR11014">
    <property type="entry name" value="PEPTIDASE M20 FAMILY MEMBER"/>
    <property type="match status" value="1"/>
</dbReference>
<dbReference type="InterPro" id="IPR011650">
    <property type="entry name" value="Peptidase_M20_dimer"/>
</dbReference>
<dbReference type="Gene3D" id="3.30.70.360">
    <property type="match status" value="1"/>
</dbReference>
<reference evidence="5" key="1">
    <citation type="submission" date="2016-10" db="EMBL/GenBank/DDBJ databases">
        <authorList>
            <person name="Varghese N."/>
            <person name="Submissions S."/>
        </authorList>
    </citation>
    <scope>NUCLEOTIDE SEQUENCE [LARGE SCALE GENOMIC DNA]</scope>
    <source>
        <strain evidence="5">DSM 26893</strain>
    </source>
</reference>
<dbReference type="EMBL" id="FOCM01000001">
    <property type="protein sequence ID" value="SEM76034.1"/>
    <property type="molecule type" value="Genomic_DNA"/>
</dbReference>
<dbReference type="Pfam" id="PF01546">
    <property type="entry name" value="Peptidase_M20"/>
    <property type="match status" value="1"/>
</dbReference>
<dbReference type="InterPro" id="IPR002933">
    <property type="entry name" value="Peptidase_M20"/>
</dbReference>
<gene>
    <name evidence="4" type="ORF">SAMN04488011_101375</name>
</gene>
<dbReference type="OrthoDB" id="9777385at2"/>
<comment type="cofactor">
    <cofactor evidence="2">
        <name>Mn(2+)</name>
        <dbReference type="ChEBI" id="CHEBI:29035"/>
    </cofactor>
    <text evidence="2">The Mn(2+) ion enhances activity.</text>
</comment>
<dbReference type="GO" id="GO:0050118">
    <property type="term" value="F:N-acetyldiaminopimelate deacetylase activity"/>
    <property type="evidence" value="ECO:0007669"/>
    <property type="project" value="UniProtKB-ARBA"/>
</dbReference>
<dbReference type="CDD" id="cd05666">
    <property type="entry name" value="M20_Acy1-like"/>
    <property type="match status" value="1"/>
</dbReference>
<keyword evidence="5" id="KW-1185">Reference proteome</keyword>
<name>A0A1H8B1Q3_9RHOB</name>
<feature type="binding site" evidence="2">
    <location>
        <position position="163"/>
    </location>
    <ligand>
        <name>Mn(2+)</name>
        <dbReference type="ChEBI" id="CHEBI:29035"/>
        <label>2</label>
    </ligand>
</feature>
<proteinExistence type="predicted"/>
<accession>A0A1H8B1Q3</accession>
<evidence type="ECO:0000313" key="5">
    <source>
        <dbReference type="Proteomes" id="UP000199372"/>
    </source>
</evidence>
<dbReference type="GO" id="GO:0046872">
    <property type="term" value="F:metal ion binding"/>
    <property type="evidence" value="ECO:0007669"/>
    <property type="project" value="UniProtKB-KW"/>
</dbReference>
<dbReference type="InterPro" id="IPR036264">
    <property type="entry name" value="Bact_exopeptidase_dim_dom"/>
</dbReference>
<evidence type="ECO:0000259" key="3">
    <source>
        <dbReference type="Pfam" id="PF07687"/>
    </source>
</evidence>
<dbReference type="RefSeq" id="WP_073128781.1">
    <property type="nucleotide sequence ID" value="NZ_FOCM01000001.1"/>
</dbReference>
<feature type="domain" description="Peptidase M20 dimerisation" evidence="3">
    <location>
        <begin position="187"/>
        <end position="264"/>
    </location>
</feature>
<protein>
    <submittedName>
        <fullName evidence="4">Hippurate hydrolase</fullName>
    </submittedName>
</protein>
<evidence type="ECO:0000313" key="4">
    <source>
        <dbReference type="EMBL" id="SEM76034.1"/>
    </source>
</evidence>
<evidence type="ECO:0000256" key="1">
    <source>
        <dbReference type="ARBA" id="ARBA00022801"/>
    </source>
</evidence>
<dbReference type="Gene3D" id="3.40.630.10">
    <property type="entry name" value="Zn peptidases"/>
    <property type="match status" value="1"/>
</dbReference>
<keyword evidence="2" id="KW-0479">Metal-binding</keyword>
<dbReference type="AlphaFoldDB" id="A0A1H8B1Q3"/>
<feature type="binding site" evidence="2">
    <location>
        <position position="137"/>
    </location>
    <ligand>
        <name>Mn(2+)</name>
        <dbReference type="ChEBI" id="CHEBI:29035"/>
        <label>2</label>
    </ligand>
</feature>
<feature type="binding site" evidence="2">
    <location>
        <position position="104"/>
    </location>
    <ligand>
        <name>Mn(2+)</name>
        <dbReference type="ChEBI" id="CHEBI:29035"/>
        <label>2</label>
    </ligand>
</feature>
<dbReference type="GO" id="GO:0019877">
    <property type="term" value="P:diaminopimelate biosynthetic process"/>
    <property type="evidence" value="ECO:0007669"/>
    <property type="project" value="UniProtKB-ARBA"/>
</dbReference>
<dbReference type="PIRSF" id="PIRSF005962">
    <property type="entry name" value="Pept_M20D_amidohydro"/>
    <property type="match status" value="1"/>
</dbReference>
<dbReference type="FunFam" id="3.30.70.360:FF:000001">
    <property type="entry name" value="N-acetyldiaminopimelate deacetylase"/>
    <property type="match status" value="1"/>
</dbReference>
<keyword evidence="1 4" id="KW-0378">Hydrolase</keyword>
<dbReference type="Proteomes" id="UP000199372">
    <property type="component" value="Unassembled WGS sequence"/>
</dbReference>
<feature type="binding site" evidence="2">
    <location>
        <position position="358"/>
    </location>
    <ligand>
        <name>Mn(2+)</name>
        <dbReference type="ChEBI" id="CHEBI:29035"/>
        <label>2</label>
    </ligand>
</feature>